<keyword evidence="2" id="KW-0472">Membrane</keyword>
<accession>A0A553IGC2</accession>
<dbReference type="Proteomes" id="UP000315938">
    <property type="component" value="Unassembled WGS sequence"/>
</dbReference>
<feature type="domain" description="HTH cro/C1-type" evidence="3">
    <location>
        <begin position="7"/>
        <end position="61"/>
    </location>
</feature>
<evidence type="ECO:0000259" key="3">
    <source>
        <dbReference type="PROSITE" id="PS50943"/>
    </source>
</evidence>
<evidence type="ECO:0000313" key="5">
    <source>
        <dbReference type="Proteomes" id="UP000315938"/>
    </source>
</evidence>
<dbReference type="SUPFAM" id="SSF47413">
    <property type="entry name" value="lambda repressor-like DNA-binding domains"/>
    <property type="match status" value="1"/>
</dbReference>
<keyword evidence="2" id="KW-0812">Transmembrane</keyword>
<dbReference type="Pfam" id="PF01381">
    <property type="entry name" value="HTH_3"/>
    <property type="match status" value="1"/>
</dbReference>
<dbReference type="EMBL" id="VKID01000002">
    <property type="protein sequence ID" value="TRX99244.1"/>
    <property type="molecule type" value="Genomic_DNA"/>
</dbReference>
<comment type="caution">
    <text evidence="4">The sequence shown here is derived from an EMBL/GenBank/DDBJ whole genome shotgun (WGS) entry which is preliminary data.</text>
</comment>
<evidence type="ECO:0000256" key="1">
    <source>
        <dbReference type="ARBA" id="ARBA00023125"/>
    </source>
</evidence>
<feature type="transmembrane region" description="Helical" evidence="2">
    <location>
        <begin position="202"/>
        <end position="220"/>
    </location>
</feature>
<dbReference type="Gene3D" id="1.10.260.40">
    <property type="entry name" value="lambda repressor-like DNA-binding domains"/>
    <property type="match status" value="1"/>
</dbReference>
<dbReference type="AlphaFoldDB" id="A0A553IGC2"/>
<dbReference type="PANTHER" id="PTHR46558">
    <property type="entry name" value="TRACRIPTIONAL REGULATORY PROTEIN-RELATED-RELATED"/>
    <property type="match status" value="1"/>
</dbReference>
<gene>
    <name evidence="4" type="ORF">FNV44_05950</name>
</gene>
<sequence length="231" mass="26404">MTTGQRLAKLRKDHNYTQEELGELLDVSRQSISKWESDQAFPETQKLIELSKLYQTSVDYLLGNENEHTQSNIGDSTHTNEPFKMTPKLFTMIWGVTYFVVMLLLYAVPILKVTITKDPFFGNIGFTLNITSYDLLKNGPGDYGNFLVYLGLFALIAFTALSVFIFFTNHQRLYKIRRIISITEVIIWAIFTVSFIESIQLGIIFIILLTIINLISLFKVKNNLISTPISA</sequence>
<dbReference type="PANTHER" id="PTHR46558:SF13">
    <property type="entry name" value="HTH-TYPE TRANSCRIPTIONAL REGULATOR IMMR"/>
    <property type="match status" value="1"/>
</dbReference>
<protein>
    <submittedName>
        <fullName evidence="4">Helix-turn-helix transcriptional regulator</fullName>
    </submittedName>
</protein>
<dbReference type="SMART" id="SM00530">
    <property type="entry name" value="HTH_XRE"/>
    <property type="match status" value="1"/>
</dbReference>
<dbReference type="RefSeq" id="WP_143215712.1">
    <property type="nucleotide sequence ID" value="NZ_JACAOE010000002.1"/>
</dbReference>
<proteinExistence type="predicted"/>
<evidence type="ECO:0000313" key="4">
    <source>
        <dbReference type="EMBL" id="TRX99244.1"/>
    </source>
</evidence>
<feature type="transmembrane region" description="Helical" evidence="2">
    <location>
        <begin position="89"/>
        <end position="111"/>
    </location>
</feature>
<feature type="transmembrane region" description="Helical" evidence="2">
    <location>
        <begin position="146"/>
        <end position="167"/>
    </location>
</feature>
<feature type="transmembrane region" description="Helical" evidence="2">
    <location>
        <begin position="179"/>
        <end position="196"/>
    </location>
</feature>
<dbReference type="GO" id="GO:0003677">
    <property type="term" value="F:DNA binding"/>
    <property type="evidence" value="ECO:0007669"/>
    <property type="project" value="UniProtKB-KW"/>
</dbReference>
<dbReference type="CDD" id="cd00093">
    <property type="entry name" value="HTH_XRE"/>
    <property type="match status" value="1"/>
</dbReference>
<name>A0A553IGC2_ACHLA</name>
<evidence type="ECO:0000256" key="2">
    <source>
        <dbReference type="SAM" id="Phobius"/>
    </source>
</evidence>
<reference evidence="4 5" key="1">
    <citation type="submission" date="2019-07" db="EMBL/GenBank/DDBJ databases">
        <title>Genome sequence of Acholeplasma laidlawii strain with increased resistance to erythromycin.</title>
        <authorList>
            <person name="Medvedeva E.S."/>
            <person name="Baranova N.B."/>
            <person name="Siniagina M.N."/>
            <person name="Mouzykantov A."/>
            <person name="Chernova O.A."/>
            <person name="Chernov V.M."/>
        </authorList>
    </citation>
    <scope>NUCLEOTIDE SEQUENCE [LARGE SCALE GENOMIC DNA]</scope>
    <source>
        <strain evidence="4 5">PG8REry</strain>
    </source>
</reference>
<dbReference type="InterPro" id="IPR010982">
    <property type="entry name" value="Lambda_DNA-bd_dom_sf"/>
</dbReference>
<dbReference type="PROSITE" id="PS50943">
    <property type="entry name" value="HTH_CROC1"/>
    <property type="match status" value="1"/>
</dbReference>
<keyword evidence="2" id="KW-1133">Transmembrane helix</keyword>
<keyword evidence="1" id="KW-0238">DNA-binding</keyword>
<organism evidence="4 5">
    <name type="scientific">Acholeplasma laidlawii</name>
    <dbReference type="NCBI Taxonomy" id="2148"/>
    <lineage>
        <taxon>Bacteria</taxon>
        <taxon>Bacillati</taxon>
        <taxon>Mycoplasmatota</taxon>
        <taxon>Mollicutes</taxon>
        <taxon>Acholeplasmatales</taxon>
        <taxon>Acholeplasmataceae</taxon>
        <taxon>Acholeplasma</taxon>
    </lineage>
</organism>
<dbReference type="InterPro" id="IPR001387">
    <property type="entry name" value="Cro/C1-type_HTH"/>
</dbReference>